<proteinExistence type="predicted"/>
<evidence type="ECO:0000313" key="2">
    <source>
        <dbReference type="EMBL" id="KAF3574762.1"/>
    </source>
</evidence>
<dbReference type="AlphaFoldDB" id="A0A8S9RRC8"/>
<reference evidence="2" key="1">
    <citation type="submission" date="2019-12" db="EMBL/GenBank/DDBJ databases">
        <title>Genome sequencing and annotation of Brassica cretica.</title>
        <authorList>
            <person name="Studholme D.J."/>
            <person name="Sarris P."/>
        </authorList>
    </citation>
    <scope>NUCLEOTIDE SEQUENCE</scope>
    <source>
        <strain evidence="2">PFS-109/04</strain>
        <tissue evidence="2">Leaf</tissue>
    </source>
</reference>
<dbReference type="Proteomes" id="UP000712600">
    <property type="component" value="Unassembled WGS sequence"/>
</dbReference>
<protein>
    <recommendedName>
        <fullName evidence="1">Reverse transcriptase zinc-binding domain-containing protein</fullName>
    </recommendedName>
</protein>
<sequence>MTPYGPVLEKHQDLVVSDFLTRETKQWNIAALKEVFPLLVDTITLLKPSMTGRSDGVAWLGSRSGIYTTRPGYFAAAELEQQQMTTAQTPDWKKLIWTGRTSPKIKLFLWKITQGALPTGANLQRRGLLQHTTCVRCGEVETESHLFLHCEYVEKIWSASLFKDQVTLSTCSEFLEALKLGKIATCLPPVGVVSDVFPWICWFIWLARNQLIFD</sequence>
<feature type="domain" description="Reverse transcriptase zinc-binding" evidence="1">
    <location>
        <begin position="83"/>
        <end position="157"/>
    </location>
</feature>
<dbReference type="EMBL" id="QGKX02000095">
    <property type="protein sequence ID" value="KAF3574762.1"/>
    <property type="molecule type" value="Genomic_DNA"/>
</dbReference>
<comment type="caution">
    <text evidence="2">The sequence shown here is derived from an EMBL/GenBank/DDBJ whole genome shotgun (WGS) entry which is preliminary data.</text>
</comment>
<accession>A0A8S9RRC8</accession>
<dbReference type="InterPro" id="IPR026960">
    <property type="entry name" value="RVT-Znf"/>
</dbReference>
<name>A0A8S9RRC8_BRACR</name>
<gene>
    <name evidence="2" type="ORF">F2Q69_00060508</name>
</gene>
<organism evidence="2 3">
    <name type="scientific">Brassica cretica</name>
    <name type="common">Mustard</name>
    <dbReference type="NCBI Taxonomy" id="69181"/>
    <lineage>
        <taxon>Eukaryota</taxon>
        <taxon>Viridiplantae</taxon>
        <taxon>Streptophyta</taxon>
        <taxon>Embryophyta</taxon>
        <taxon>Tracheophyta</taxon>
        <taxon>Spermatophyta</taxon>
        <taxon>Magnoliopsida</taxon>
        <taxon>eudicotyledons</taxon>
        <taxon>Gunneridae</taxon>
        <taxon>Pentapetalae</taxon>
        <taxon>rosids</taxon>
        <taxon>malvids</taxon>
        <taxon>Brassicales</taxon>
        <taxon>Brassicaceae</taxon>
        <taxon>Brassiceae</taxon>
        <taxon>Brassica</taxon>
    </lineage>
</organism>
<evidence type="ECO:0000313" key="3">
    <source>
        <dbReference type="Proteomes" id="UP000712600"/>
    </source>
</evidence>
<evidence type="ECO:0000259" key="1">
    <source>
        <dbReference type="Pfam" id="PF13966"/>
    </source>
</evidence>
<dbReference type="Pfam" id="PF13966">
    <property type="entry name" value="zf-RVT"/>
    <property type="match status" value="1"/>
</dbReference>